<feature type="signal peptide" evidence="1">
    <location>
        <begin position="1"/>
        <end position="29"/>
    </location>
</feature>
<dbReference type="Pfam" id="PF01674">
    <property type="entry name" value="Lipase_2"/>
    <property type="match status" value="1"/>
</dbReference>
<dbReference type="Proteomes" id="UP000721954">
    <property type="component" value="Unassembled WGS sequence"/>
</dbReference>
<dbReference type="PANTHER" id="PTHR32015:SF1">
    <property type="entry name" value="LIPASE"/>
    <property type="match status" value="1"/>
</dbReference>
<dbReference type="InterPro" id="IPR002918">
    <property type="entry name" value="Lipase_EstA/Esterase_EstB"/>
</dbReference>
<sequence length="397" mass="44211">MSRFPSPFRALLALAVLLASALTLPAASAQPNQRHAHRPIIFVHGYKSNSGVWDSMVSYAERYGYKSDELYRFDYRNKTPGNTSITTLGRDLRDFIKDRERNILGKSPDGKVDIIAHSMGGLVARAYLKGYEGTKVTKHFVSMGSPHHGTKAADLGSNYGYCDATSDHQCKEMTTTSPFIKWLNSGGETPGPTKYLTLRSNVGDEPTVLGMCDLTVFEGETSALAGATNYVTECIPHGSFYHDDWTRERSMEFLQDGSHTPKIVKTSCSPLEKKSRNSVEAWVQTCLLARPNKDKGTDVHPEIRIRGCGSFTPIWGYAGKGKNCLLLGQFELRKNGKDYNRGQAQEMKEARAFNFLSWNGGWADTSATFSDEWEFSFTVGKNNTGQWEGWRTPPLQV</sequence>
<reference evidence="2 3" key="1">
    <citation type="submission" date="2021-02" db="EMBL/GenBank/DDBJ databases">
        <title>Streptomyces spirodelae sp. nov., isolated from duckweed.</title>
        <authorList>
            <person name="Saimee Y."/>
            <person name="Duangmal K."/>
        </authorList>
    </citation>
    <scope>NUCLEOTIDE SEQUENCE [LARGE SCALE GENOMIC DNA]</scope>
    <source>
        <strain evidence="2 3">DSM 42105</strain>
    </source>
</reference>
<dbReference type="RefSeq" id="WP_209212563.1">
    <property type="nucleotide sequence ID" value="NZ_JAFFZM010000013.1"/>
</dbReference>
<comment type="caution">
    <text evidence="2">The sequence shown here is derived from an EMBL/GenBank/DDBJ whole genome shotgun (WGS) entry which is preliminary data.</text>
</comment>
<dbReference type="Gene3D" id="3.40.50.1820">
    <property type="entry name" value="alpha/beta hydrolase"/>
    <property type="match status" value="1"/>
</dbReference>
<dbReference type="InterPro" id="IPR029058">
    <property type="entry name" value="AB_hydrolase_fold"/>
</dbReference>
<proteinExistence type="predicted"/>
<keyword evidence="2" id="KW-0378">Hydrolase</keyword>
<name>A0ABS3Y046_9ACTN</name>
<organism evidence="2 3">
    <name type="scientific">Streptomyces smyrnaeus</name>
    <dbReference type="NCBI Taxonomy" id="1387713"/>
    <lineage>
        <taxon>Bacteria</taxon>
        <taxon>Bacillati</taxon>
        <taxon>Actinomycetota</taxon>
        <taxon>Actinomycetes</taxon>
        <taxon>Kitasatosporales</taxon>
        <taxon>Streptomycetaceae</taxon>
        <taxon>Streptomyces</taxon>
    </lineage>
</organism>
<dbReference type="EMBL" id="JAFFZM010000013">
    <property type="protein sequence ID" value="MBO8200964.1"/>
    <property type="molecule type" value="Genomic_DNA"/>
</dbReference>
<protein>
    <submittedName>
        <fullName evidence="2">Alpha/beta fold hydrolase</fullName>
    </submittedName>
</protein>
<gene>
    <name evidence="2" type="ORF">JW613_22055</name>
</gene>
<evidence type="ECO:0000313" key="2">
    <source>
        <dbReference type="EMBL" id="MBO8200964.1"/>
    </source>
</evidence>
<dbReference type="GeneID" id="96261300"/>
<keyword evidence="3" id="KW-1185">Reference proteome</keyword>
<accession>A0ABS3Y046</accession>
<dbReference type="PANTHER" id="PTHR32015">
    <property type="entry name" value="FASTING INDUCED LIPASE"/>
    <property type="match status" value="1"/>
</dbReference>
<evidence type="ECO:0000313" key="3">
    <source>
        <dbReference type="Proteomes" id="UP000721954"/>
    </source>
</evidence>
<dbReference type="SUPFAM" id="SSF53474">
    <property type="entry name" value="alpha/beta-Hydrolases"/>
    <property type="match status" value="1"/>
</dbReference>
<keyword evidence="1" id="KW-0732">Signal</keyword>
<dbReference type="GO" id="GO:0016787">
    <property type="term" value="F:hydrolase activity"/>
    <property type="evidence" value="ECO:0007669"/>
    <property type="project" value="UniProtKB-KW"/>
</dbReference>
<feature type="chain" id="PRO_5045913590" evidence="1">
    <location>
        <begin position="30"/>
        <end position="397"/>
    </location>
</feature>
<evidence type="ECO:0000256" key="1">
    <source>
        <dbReference type="SAM" id="SignalP"/>
    </source>
</evidence>